<sequence>MPEGSEKLQGPLDSCLLDTPTLEHMKIPTQTTISSKAVYFPRLKNRPERIVLRRMHPEKGRKRREGHACGHPCFFSILSIIFVRLTFKQRLSKTLVWPYTNSVEGRSGARDPNRPKISKALYVRFGRQFLGEDSPPELLLGSHPELDSNRVNVVRRVFRRAQRIARSKNRRSVIDSDVLLAMPPQT</sequence>
<dbReference type="AlphaFoldDB" id="A0A4Y2TB73"/>
<dbReference type="Proteomes" id="UP000499080">
    <property type="component" value="Unassembled WGS sequence"/>
</dbReference>
<gene>
    <name evidence="1" type="ORF">AVEN_222815_1</name>
</gene>
<comment type="caution">
    <text evidence="1">The sequence shown here is derived from an EMBL/GenBank/DDBJ whole genome shotgun (WGS) entry which is preliminary data.</text>
</comment>
<proteinExistence type="predicted"/>
<accession>A0A4Y2TB73</accession>
<organism evidence="1 2">
    <name type="scientific">Araneus ventricosus</name>
    <name type="common">Orbweaver spider</name>
    <name type="synonym">Epeira ventricosa</name>
    <dbReference type="NCBI Taxonomy" id="182803"/>
    <lineage>
        <taxon>Eukaryota</taxon>
        <taxon>Metazoa</taxon>
        <taxon>Ecdysozoa</taxon>
        <taxon>Arthropoda</taxon>
        <taxon>Chelicerata</taxon>
        <taxon>Arachnida</taxon>
        <taxon>Araneae</taxon>
        <taxon>Araneomorphae</taxon>
        <taxon>Entelegynae</taxon>
        <taxon>Araneoidea</taxon>
        <taxon>Araneidae</taxon>
        <taxon>Araneus</taxon>
    </lineage>
</organism>
<evidence type="ECO:0000313" key="1">
    <source>
        <dbReference type="EMBL" id="GBN97033.1"/>
    </source>
</evidence>
<keyword evidence="2" id="KW-1185">Reference proteome</keyword>
<name>A0A4Y2TB73_ARAVE</name>
<evidence type="ECO:0000313" key="2">
    <source>
        <dbReference type="Proteomes" id="UP000499080"/>
    </source>
</evidence>
<dbReference type="EMBL" id="BGPR01026931">
    <property type="protein sequence ID" value="GBN97033.1"/>
    <property type="molecule type" value="Genomic_DNA"/>
</dbReference>
<protein>
    <submittedName>
        <fullName evidence="1">Uncharacterized protein</fullName>
    </submittedName>
</protein>
<reference evidence="1 2" key="1">
    <citation type="journal article" date="2019" name="Sci. Rep.">
        <title>Orb-weaving spider Araneus ventricosus genome elucidates the spidroin gene catalogue.</title>
        <authorList>
            <person name="Kono N."/>
            <person name="Nakamura H."/>
            <person name="Ohtoshi R."/>
            <person name="Moran D.A.P."/>
            <person name="Shinohara A."/>
            <person name="Yoshida Y."/>
            <person name="Fujiwara M."/>
            <person name="Mori M."/>
            <person name="Tomita M."/>
            <person name="Arakawa K."/>
        </authorList>
    </citation>
    <scope>NUCLEOTIDE SEQUENCE [LARGE SCALE GENOMIC DNA]</scope>
</reference>